<accession>A0A553UZ87</accession>
<feature type="signal peptide" evidence="1">
    <location>
        <begin position="1"/>
        <end position="25"/>
    </location>
</feature>
<dbReference type="PROSITE" id="PS51257">
    <property type="entry name" value="PROKAR_LIPOPROTEIN"/>
    <property type="match status" value="1"/>
</dbReference>
<dbReference type="RefSeq" id="WP_143720727.1">
    <property type="nucleotide sequence ID" value="NZ_VKDB01000009.1"/>
</dbReference>
<reference evidence="2 3" key="1">
    <citation type="submission" date="2019-07" db="EMBL/GenBank/DDBJ databases">
        <title>Deinococcus detaillus sp. nov., isolated from humus soil in Antarctica.</title>
        <authorList>
            <person name="Zhang K."/>
        </authorList>
    </citation>
    <scope>NUCLEOTIDE SEQUENCE [LARGE SCALE GENOMIC DNA]</scope>
    <source>
        <strain evidence="2 3">H1</strain>
    </source>
</reference>
<evidence type="ECO:0000313" key="2">
    <source>
        <dbReference type="EMBL" id="TSA85533.1"/>
    </source>
</evidence>
<gene>
    <name evidence="2" type="ORF">FNU79_10100</name>
</gene>
<proteinExistence type="predicted"/>
<dbReference type="OrthoDB" id="4540221at2"/>
<dbReference type="CDD" id="cd01653">
    <property type="entry name" value="GATase1"/>
    <property type="match status" value="1"/>
</dbReference>
<keyword evidence="1" id="KW-0732">Signal</keyword>
<feature type="chain" id="PRO_5022118794" evidence="1">
    <location>
        <begin position="26"/>
        <end position="132"/>
    </location>
</feature>
<keyword evidence="3" id="KW-1185">Reference proteome</keyword>
<dbReference type="EMBL" id="VKDB01000009">
    <property type="protein sequence ID" value="TSA85533.1"/>
    <property type="molecule type" value="Genomic_DNA"/>
</dbReference>
<comment type="caution">
    <text evidence="2">The sequence shown here is derived from an EMBL/GenBank/DDBJ whole genome shotgun (WGS) entry which is preliminary data.</text>
</comment>
<organism evidence="2 3">
    <name type="scientific">Deinococcus detaillensis</name>
    <dbReference type="NCBI Taxonomy" id="2592048"/>
    <lineage>
        <taxon>Bacteria</taxon>
        <taxon>Thermotogati</taxon>
        <taxon>Deinococcota</taxon>
        <taxon>Deinococci</taxon>
        <taxon>Deinococcales</taxon>
        <taxon>Deinococcaceae</taxon>
        <taxon>Deinococcus</taxon>
    </lineage>
</organism>
<dbReference type="AlphaFoldDB" id="A0A553UZ87"/>
<sequence>MKRLVASVGLALALVMAGCAQRPTAMEPPSDTVNALVEGPVESAFLEPLRSTVKLVQYDGSQKSGDYDLVILDGDHHTPAALREDALVKEALGAGKWVLGTGWLHTSQIPDRPLFDYPTLFCGATRWSRDSV</sequence>
<evidence type="ECO:0000256" key="1">
    <source>
        <dbReference type="SAM" id="SignalP"/>
    </source>
</evidence>
<evidence type="ECO:0000313" key="3">
    <source>
        <dbReference type="Proteomes" id="UP000316092"/>
    </source>
</evidence>
<dbReference type="Proteomes" id="UP000316092">
    <property type="component" value="Unassembled WGS sequence"/>
</dbReference>
<name>A0A553UZ87_9DEIO</name>
<protein>
    <submittedName>
        <fullName evidence="2">Uncharacterized protein</fullName>
    </submittedName>
</protein>